<dbReference type="PANTHER" id="PTHR36503:SF2">
    <property type="entry name" value="BLR2408 PROTEIN"/>
    <property type="match status" value="1"/>
</dbReference>
<keyword evidence="3" id="KW-1185">Reference proteome</keyword>
<dbReference type="InterPro" id="IPR029068">
    <property type="entry name" value="Glyas_Bleomycin-R_OHBP_Dase"/>
</dbReference>
<dbReference type="PANTHER" id="PTHR36503">
    <property type="entry name" value="BLR2520 PROTEIN"/>
    <property type="match status" value="1"/>
</dbReference>
<dbReference type="Gene3D" id="3.10.180.10">
    <property type="entry name" value="2,3-Dihydroxybiphenyl 1,2-Dioxygenase, domain 1"/>
    <property type="match status" value="1"/>
</dbReference>
<dbReference type="InterPro" id="IPR053863">
    <property type="entry name" value="Glyoxy/Ble-like_N"/>
</dbReference>
<evidence type="ECO:0000313" key="2">
    <source>
        <dbReference type="EMBL" id="MXO53856.1"/>
    </source>
</evidence>
<dbReference type="InterPro" id="IPR037523">
    <property type="entry name" value="VOC_core"/>
</dbReference>
<accession>A0A844Y7Q0</accession>
<keyword evidence="2" id="KW-0456">Lyase</keyword>
<dbReference type="AlphaFoldDB" id="A0A844Y7Q0"/>
<evidence type="ECO:0000259" key="1">
    <source>
        <dbReference type="PROSITE" id="PS51819"/>
    </source>
</evidence>
<name>A0A844Y7Q0_9SPHN</name>
<dbReference type="SUPFAM" id="SSF54593">
    <property type="entry name" value="Glyoxalase/Bleomycin resistance protein/Dihydroxybiphenyl dioxygenase"/>
    <property type="match status" value="1"/>
</dbReference>
<dbReference type="Proteomes" id="UP000430272">
    <property type="component" value="Unassembled WGS sequence"/>
</dbReference>
<dbReference type="PROSITE" id="PS51819">
    <property type="entry name" value="VOC"/>
    <property type="match status" value="1"/>
</dbReference>
<feature type="domain" description="VOC" evidence="1">
    <location>
        <begin position="3"/>
        <end position="127"/>
    </location>
</feature>
<dbReference type="Pfam" id="PF22677">
    <property type="entry name" value="Ble-like_N"/>
    <property type="match status" value="1"/>
</dbReference>
<dbReference type="GO" id="GO:0016829">
    <property type="term" value="F:lyase activity"/>
    <property type="evidence" value="ECO:0007669"/>
    <property type="project" value="UniProtKB-KW"/>
</dbReference>
<dbReference type="EMBL" id="WTYD01000001">
    <property type="protein sequence ID" value="MXO53856.1"/>
    <property type="molecule type" value="Genomic_DNA"/>
</dbReference>
<protein>
    <submittedName>
        <fullName evidence="2">Lactoylglutathione lyase</fullName>
    </submittedName>
</protein>
<proteinExistence type="predicted"/>
<reference evidence="2 3" key="1">
    <citation type="submission" date="2019-12" db="EMBL/GenBank/DDBJ databases">
        <title>Genomic-based taxomic classification of the family Erythrobacteraceae.</title>
        <authorList>
            <person name="Xu L."/>
        </authorList>
    </citation>
    <scope>NUCLEOTIDE SEQUENCE [LARGE SCALE GENOMIC DNA]</scope>
    <source>
        <strain evidence="2 3">JCM 17468</strain>
    </source>
</reference>
<dbReference type="OrthoDB" id="9798430at2"/>
<gene>
    <name evidence="2" type="ORF">GRI47_07525</name>
</gene>
<organism evidence="2 3">
    <name type="scientific">Qipengyuania pelagi</name>
    <dbReference type="NCBI Taxonomy" id="994320"/>
    <lineage>
        <taxon>Bacteria</taxon>
        <taxon>Pseudomonadati</taxon>
        <taxon>Pseudomonadota</taxon>
        <taxon>Alphaproteobacteria</taxon>
        <taxon>Sphingomonadales</taxon>
        <taxon>Erythrobacteraceae</taxon>
        <taxon>Qipengyuania</taxon>
    </lineage>
</organism>
<evidence type="ECO:0000313" key="3">
    <source>
        <dbReference type="Proteomes" id="UP000430272"/>
    </source>
</evidence>
<sequence>MAKTIFINLPVHDVARSTAFYEALGFERNAAFSNEQASAMVWSDTISVMLLAHDFYATFTDKAIIDARTTSGVLNCLSFDGREAVDAIHAAARQAGGTEPRAIEDQGFLYGGAIEDPDGHIWETMWMDPDWTPPVTDAGQGDDQ</sequence>
<comment type="caution">
    <text evidence="2">The sequence shown here is derived from an EMBL/GenBank/DDBJ whole genome shotgun (WGS) entry which is preliminary data.</text>
</comment>
<dbReference type="RefSeq" id="WP_160660666.1">
    <property type="nucleotide sequence ID" value="NZ_BAABDV010000001.1"/>
</dbReference>